<comment type="caution">
    <text evidence="3">The sequence shown here is derived from an EMBL/GenBank/DDBJ whole genome shotgun (WGS) entry which is preliminary data.</text>
</comment>
<keyword evidence="4" id="KW-1185">Reference proteome</keyword>
<evidence type="ECO:0000313" key="3">
    <source>
        <dbReference type="EMBL" id="ROZ62289.1"/>
    </source>
</evidence>
<dbReference type="OrthoDB" id="9764804at2"/>
<reference evidence="3 4" key="1">
    <citation type="submission" date="2018-10" db="EMBL/GenBank/DDBJ databases">
        <title>Kocuria sp. M5W7-7, whole genome shotgun sequence.</title>
        <authorList>
            <person name="Tuo L."/>
        </authorList>
    </citation>
    <scope>NUCLEOTIDE SEQUENCE [LARGE SCALE GENOMIC DNA]</scope>
    <source>
        <strain evidence="3 4">M5W7-7</strain>
    </source>
</reference>
<evidence type="ECO:0000313" key="4">
    <source>
        <dbReference type="Proteomes" id="UP000270616"/>
    </source>
</evidence>
<feature type="signal peptide" evidence="1">
    <location>
        <begin position="1"/>
        <end position="23"/>
    </location>
</feature>
<dbReference type="SUPFAM" id="SSF110296">
    <property type="entry name" value="Oligoxyloglucan reducing end-specific cellobiohydrolase"/>
    <property type="match status" value="1"/>
</dbReference>
<dbReference type="CDD" id="cd15482">
    <property type="entry name" value="Sialidase_non-viral"/>
    <property type="match status" value="1"/>
</dbReference>
<dbReference type="AlphaFoldDB" id="A0A3N4A1X1"/>
<dbReference type="Proteomes" id="UP000270616">
    <property type="component" value="Unassembled WGS sequence"/>
</dbReference>
<feature type="domain" description="DUF6242" evidence="2">
    <location>
        <begin position="158"/>
        <end position="244"/>
    </location>
</feature>
<dbReference type="PROSITE" id="PS51257">
    <property type="entry name" value="PROKAR_LIPOPROTEIN"/>
    <property type="match status" value="1"/>
</dbReference>
<evidence type="ECO:0000256" key="1">
    <source>
        <dbReference type="SAM" id="SignalP"/>
    </source>
</evidence>
<organism evidence="3 4">
    <name type="scientific">Kocuria soli</name>
    <dbReference type="NCBI Taxonomy" id="2485125"/>
    <lineage>
        <taxon>Bacteria</taxon>
        <taxon>Bacillati</taxon>
        <taxon>Actinomycetota</taxon>
        <taxon>Actinomycetes</taxon>
        <taxon>Micrococcales</taxon>
        <taxon>Micrococcaceae</taxon>
        <taxon>Kocuria</taxon>
    </lineage>
</organism>
<dbReference type="InterPro" id="IPR006311">
    <property type="entry name" value="TAT_signal"/>
</dbReference>
<dbReference type="EMBL" id="RKMF01000013">
    <property type="protein sequence ID" value="ROZ62289.1"/>
    <property type="molecule type" value="Genomic_DNA"/>
</dbReference>
<dbReference type="PROSITE" id="PS51318">
    <property type="entry name" value="TAT"/>
    <property type="match status" value="1"/>
</dbReference>
<proteinExistence type="predicted"/>
<dbReference type="InterPro" id="IPR015943">
    <property type="entry name" value="WD40/YVTN_repeat-like_dom_sf"/>
</dbReference>
<evidence type="ECO:0000259" key="2">
    <source>
        <dbReference type="Pfam" id="PF25852"/>
    </source>
</evidence>
<sequence length="288" mass="29257">MTLMPRRALLSLGLVTGTGLAVAACSPQPDTSTSAPSGEGAGGATAITHVHAITRAPDDGVVLLATHEGLYRLEDGDLTRAGPIVDLMGFTIAADGRYLASGHPGPGVDLPEPLGLAESTDGGQSWSVLSRGGESDFHALAAGPAGIVVFDGQLRFSPDGRTWQTRSIPSAPASLAVSPESGVVLATTENGVLRSTDDGASWSPLNTPQLASLVAWADDRTIVAAGIDGRLLTSTDAGASWTSSQEPIGEVTALGASRTDDGDVEALLMADNQVLRTVDGGAITQQLL</sequence>
<dbReference type="Gene3D" id="2.130.10.10">
    <property type="entry name" value="YVTN repeat-like/Quinoprotein amine dehydrogenase"/>
    <property type="match status" value="1"/>
</dbReference>
<dbReference type="InterPro" id="IPR054817">
    <property type="entry name" value="Glycosyl_F510_1955-like"/>
</dbReference>
<gene>
    <name evidence="3" type="ORF">EDL96_10205</name>
</gene>
<dbReference type="NCBIfam" id="NF045728">
    <property type="entry name" value="glycosyl_F510_1955"/>
    <property type="match status" value="1"/>
</dbReference>
<dbReference type="RefSeq" id="WP_123825776.1">
    <property type="nucleotide sequence ID" value="NZ_RKMF01000013.1"/>
</dbReference>
<dbReference type="Pfam" id="PF25852">
    <property type="entry name" value="DUF6242_C"/>
    <property type="match status" value="1"/>
</dbReference>
<accession>A0A3N4A1X1</accession>
<dbReference type="InterPro" id="IPR058667">
    <property type="entry name" value="DUF6242_C"/>
</dbReference>
<name>A0A3N4A1X1_9MICC</name>
<protein>
    <recommendedName>
        <fullName evidence="2">DUF6242 domain-containing protein</fullName>
    </recommendedName>
</protein>
<feature type="chain" id="PRO_5018198409" description="DUF6242 domain-containing protein" evidence="1">
    <location>
        <begin position="24"/>
        <end position="288"/>
    </location>
</feature>
<keyword evidence="1" id="KW-0732">Signal</keyword>